<keyword evidence="5" id="KW-0472">Membrane</keyword>
<evidence type="ECO:0000256" key="5">
    <source>
        <dbReference type="SAM" id="Phobius"/>
    </source>
</evidence>
<dbReference type="AlphaFoldDB" id="A0A538SFU3"/>
<feature type="repeat" description="TPR" evidence="3">
    <location>
        <begin position="210"/>
        <end position="243"/>
    </location>
</feature>
<dbReference type="PANTHER" id="PTHR45586:SF1">
    <property type="entry name" value="LIPOPOLYSACCHARIDE ASSEMBLY PROTEIN B"/>
    <property type="match status" value="1"/>
</dbReference>
<evidence type="ECO:0000256" key="4">
    <source>
        <dbReference type="SAM" id="MobiDB-lite"/>
    </source>
</evidence>
<evidence type="ECO:0000313" key="7">
    <source>
        <dbReference type="Proteomes" id="UP000320184"/>
    </source>
</evidence>
<evidence type="ECO:0000256" key="3">
    <source>
        <dbReference type="PROSITE-ProRule" id="PRU00339"/>
    </source>
</evidence>
<dbReference type="InterPro" id="IPR019734">
    <property type="entry name" value="TPR_rpt"/>
</dbReference>
<keyword evidence="2 3" id="KW-0802">TPR repeat</keyword>
<dbReference type="EMBL" id="VBOT01000103">
    <property type="protein sequence ID" value="TMQ50254.1"/>
    <property type="molecule type" value="Genomic_DNA"/>
</dbReference>
<gene>
    <name evidence="6" type="ORF">E6K73_08225</name>
</gene>
<feature type="transmembrane region" description="Helical" evidence="5">
    <location>
        <begin position="86"/>
        <end position="106"/>
    </location>
</feature>
<feature type="repeat" description="TPR" evidence="3">
    <location>
        <begin position="176"/>
        <end position="209"/>
    </location>
</feature>
<dbReference type="InterPro" id="IPR011990">
    <property type="entry name" value="TPR-like_helical_dom_sf"/>
</dbReference>
<evidence type="ECO:0000256" key="2">
    <source>
        <dbReference type="ARBA" id="ARBA00022803"/>
    </source>
</evidence>
<evidence type="ECO:0000313" key="6">
    <source>
        <dbReference type="EMBL" id="TMQ50254.1"/>
    </source>
</evidence>
<keyword evidence="5" id="KW-0812">Transmembrane</keyword>
<dbReference type="PROSITE" id="PS50005">
    <property type="entry name" value="TPR"/>
    <property type="match status" value="2"/>
</dbReference>
<dbReference type="SMART" id="SM00028">
    <property type="entry name" value="TPR"/>
    <property type="match status" value="3"/>
</dbReference>
<accession>A0A538SFU3</accession>
<dbReference type="Gene3D" id="1.25.40.10">
    <property type="entry name" value="Tetratricopeptide repeat domain"/>
    <property type="match status" value="1"/>
</dbReference>
<keyword evidence="5" id="KW-1133">Transmembrane helix</keyword>
<proteinExistence type="predicted"/>
<reference evidence="6 7" key="1">
    <citation type="journal article" date="2019" name="Nat. Microbiol.">
        <title>Mediterranean grassland soil C-N compound turnover is dependent on rainfall and depth, and is mediated by genomically divergent microorganisms.</title>
        <authorList>
            <person name="Diamond S."/>
            <person name="Andeer P.F."/>
            <person name="Li Z."/>
            <person name="Crits-Christoph A."/>
            <person name="Burstein D."/>
            <person name="Anantharaman K."/>
            <person name="Lane K.R."/>
            <person name="Thomas B.C."/>
            <person name="Pan C."/>
            <person name="Northen T.R."/>
            <person name="Banfield J.F."/>
        </authorList>
    </citation>
    <scope>NUCLEOTIDE SEQUENCE [LARGE SCALE GENOMIC DNA]</scope>
    <source>
        <strain evidence="6">WS_3</strain>
    </source>
</reference>
<name>A0A538SFU3_UNCEI</name>
<dbReference type="PANTHER" id="PTHR45586">
    <property type="entry name" value="TPR REPEAT-CONTAINING PROTEIN PA4667"/>
    <property type="match status" value="1"/>
</dbReference>
<organism evidence="6 7">
    <name type="scientific">Eiseniibacteriota bacterium</name>
    <dbReference type="NCBI Taxonomy" id="2212470"/>
    <lineage>
        <taxon>Bacteria</taxon>
        <taxon>Candidatus Eiseniibacteriota</taxon>
    </lineage>
</organism>
<protein>
    <submittedName>
        <fullName evidence="6">Tetratricopeptide repeat protein</fullName>
    </submittedName>
</protein>
<sequence>MPETLRCPDCGHPNPSDSTACAACNFPLQSETAPVSDRPSAGPTAPGHGSGGPQTTEPASGPASEPEIILPRPIRRARPRPASNQALSLWLMFAFIAAAAVIYVAVKANLDRASQPVEGSNVDQQKQADQFRAALAKDSTDVEARIGVANVLYDTGNWSEAIVQYRSAIRQDSTRTTAIVDMGVCYYNLGDTEEAERLFNFALARDPHQAVALYNLGIVRERRNDFAGALSYYHRALESGPPEGMRQPLIDAMTRMQQKTGKVAPPLPDGR</sequence>
<feature type="region of interest" description="Disordered" evidence="4">
    <location>
        <begin position="31"/>
        <end position="77"/>
    </location>
</feature>
<evidence type="ECO:0000256" key="1">
    <source>
        <dbReference type="ARBA" id="ARBA00022737"/>
    </source>
</evidence>
<dbReference type="SUPFAM" id="SSF48452">
    <property type="entry name" value="TPR-like"/>
    <property type="match status" value="1"/>
</dbReference>
<comment type="caution">
    <text evidence="6">The sequence shown here is derived from an EMBL/GenBank/DDBJ whole genome shotgun (WGS) entry which is preliminary data.</text>
</comment>
<dbReference type="InterPro" id="IPR051012">
    <property type="entry name" value="CellSynth/LPSAsmb/PSIAsmb"/>
</dbReference>
<dbReference type="Pfam" id="PF13432">
    <property type="entry name" value="TPR_16"/>
    <property type="match status" value="2"/>
</dbReference>
<keyword evidence="1" id="KW-0677">Repeat</keyword>
<dbReference type="Proteomes" id="UP000320184">
    <property type="component" value="Unassembled WGS sequence"/>
</dbReference>